<reference evidence="9 10" key="1">
    <citation type="submission" date="2015-09" db="EMBL/GenBank/DDBJ databases">
        <title>Atta colombica WGS genome.</title>
        <authorList>
            <person name="Nygaard S."/>
            <person name="Hu H."/>
            <person name="Boomsma J."/>
            <person name="Zhang G."/>
        </authorList>
    </citation>
    <scope>NUCLEOTIDE SEQUENCE [LARGE SCALE GENOMIC DNA]</scope>
    <source>
        <strain evidence="9">Treedump-2</strain>
        <tissue evidence="9">Whole body</tissue>
    </source>
</reference>
<evidence type="ECO:0000256" key="3">
    <source>
        <dbReference type="ARBA" id="ARBA00022917"/>
    </source>
</evidence>
<feature type="compositionally biased region" description="Basic and acidic residues" evidence="6">
    <location>
        <begin position="449"/>
        <end position="481"/>
    </location>
</feature>
<gene>
    <name evidence="9" type="ORF">ALC53_07499</name>
</gene>
<feature type="domain" description="Elongation factor 1 beta central acidic region eukaryote" evidence="8">
    <location>
        <begin position="606"/>
        <end position="633"/>
    </location>
</feature>
<dbReference type="PROSITE" id="PS00825">
    <property type="entry name" value="EF1BD_2"/>
    <property type="match status" value="1"/>
</dbReference>
<evidence type="ECO:0000259" key="8">
    <source>
        <dbReference type="SMART" id="SM01182"/>
    </source>
</evidence>
<feature type="region of interest" description="Disordered" evidence="6">
    <location>
        <begin position="582"/>
        <end position="609"/>
    </location>
</feature>
<dbReference type="Pfam" id="PF10587">
    <property type="entry name" value="EF-1_beta_acid"/>
    <property type="match status" value="1"/>
</dbReference>
<feature type="coiled-coil region" evidence="5">
    <location>
        <begin position="530"/>
        <end position="557"/>
    </location>
</feature>
<dbReference type="FunFam" id="3.30.70.60:FF:000001">
    <property type="entry name" value="Elongation factor 1-beta 1 like"/>
    <property type="match status" value="1"/>
</dbReference>
<evidence type="ECO:0000256" key="2">
    <source>
        <dbReference type="ARBA" id="ARBA00022768"/>
    </source>
</evidence>
<dbReference type="SUPFAM" id="SSF54984">
    <property type="entry name" value="eEF-1beta-like"/>
    <property type="match status" value="1"/>
</dbReference>
<feature type="domain" description="Elongation factor 1 beta central acidic region eukaryote" evidence="8">
    <location>
        <begin position="443"/>
        <end position="469"/>
    </location>
</feature>
<dbReference type="Gene3D" id="3.60.15.10">
    <property type="entry name" value="Ribonuclease Z/Hydroxyacylglutathione hydrolase-like"/>
    <property type="match status" value="1"/>
</dbReference>
<feature type="compositionally biased region" description="Basic and acidic residues" evidence="6">
    <location>
        <begin position="584"/>
        <end position="600"/>
    </location>
</feature>
<dbReference type="AlphaFoldDB" id="A0A151I2T7"/>
<dbReference type="Gene3D" id="3.30.70.60">
    <property type="match status" value="1"/>
</dbReference>
<dbReference type="SUPFAM" id="SSF56281">
    <property type="entry name" value="Metallo-hydrolase/oxidoreductase"/>
    <property type="match status" value="1"/>
</dbReference>
<sequence length="728" mass="83934">MSTFVGLIKEIPGISVDRFDRENMNSSVYFLSHCHIDHMCGLNNMFFDHLKQYNKYLYCSRITKVFLEDKYYENLRNVETYVKDIEVDKKICIEYRSNYNSEETDILFVTFTSAGHCPGSVMFVFEKMNKLILYTGDFRINPKDYYKIKSLNYCNNFPKKFDNVYLDTTFLGHDFTYLPTRIESINVMCKVVKKWLDESPRKVVILECSALYGSEFLYMELSKSLKTLIHVKEYVYNSYIRIPELACHVTNNPLDARIHACMSKSTCMNRSGLRCRTNVLQQDILTIVPSVKKWKGRDTSVIGEWDKFSEKTFNMTTATIATAALAKEKVWFDKPSYDKAERQYFEKMAKLGTYFKVVSRKIAGGCTLKSDNSIIDKCQDLINTNTLKSKAEKSKDNKLAHESNETNMKRSKCQGKNVKTINKDIADVCNMQNKENAKTCEQFDSIRDNAKEKENASPSEKSKKYNAKEAKEKRNKEDTRNKNRGNGGTDLGENIETAVPFARNKEQLFDQMDDIAALAHTANQDITPRIVKLEKENQDLRNIIQDLKSTIEKLTHQVKIVGTLEHRVESLEARIPYIAICPAKSEEPEQEQKQNKKKDDNEDIDLFDSDSEANDLEAAKIREERIAAYTAKKSKKPALIAKSNIVLDVKPWDDETNMQDMEKEVRKIEIDGLLWGASKLMPLAFGIHKLQISCVVEDDKVSVDWLMEKIQNIEEYVQSVDIAAFNKV</sequence>
<dbReference type="InterPro" id="IPR018940">
    <property type="entry name" value="EF-1_beta_acid_region_euk"/>
</dbReference>
<dbReference type="Gene3D" id="3.40.50.12650">
    <property type="match status" value="1"/>
</dbReference>
<evidence type="ECO:0000259" key="7">
    <source>
        <dbReference type="SMART" id="SM00888"/>
    </source>
</evidence>
<dbReference type="SMART" id="SM01182">
    <property type="entry name" value="EF-1_beta_acid"/>
    <property type="match status" value="2"/>
</dbReference>
<dbReference type="GO" id="GO:0005853">
    <property type="term" value="C:eukaryotic translation elongation factor 1 complex"/>
    <property type="evidence" value="ECO:0007669"/>
    <property type="project" value="InterPro"/>
</dbReference>
<keyword evidence="3 4" id="KW-0648">Protein biosynthesis</keyword>
<feature type="domain" description="Translation elongation factor EF1B beta/delta subunit guanine nucleotide exchange" evidence="7">
    <location>
        <begin position="642"/>
        <end position="728"/>
    </location>
</feature>
<keyword evidence="2 4" id="KW-0251">Elongation factor</keyword>
<dbReference type="GO" id="GO:0005829">
    <property type="term" value="C:cytosol"/>
    <property type="evidence" value="ECO:0007669"/>
    <property type="project" value="TreeGrafter"/>
</dbReference>
<dbReference type="InterPro" id="IPR014717">
    <property type="entry name" value="Transl_elong_EF1B/ribsomal_bS6"/>
</dbReference>
<evidence type="ECO:0000256" key="5">
    <source>
        <dbReference type="SAM" id="Coils"/>
    </source>
</evidence>
<dbReference type="GO" id="GO:0003746">
    <property type="term" value="F:translation elongation factor activity"/>
    <property type="evidence" value="ECO:0007669"/>
    <property type="project" value="UniProtKB-KW"/>
</dbReference>
<comment type="similarity">
    <text evidence="1 4">Belongs to the EF-1-beta/EF-1-delta family.</text>
</comment>
<dbReference type="GO" id="GO:0005085">
    <property type="term" value="F:guanyl-nucleotide exchange factor activity"/>
    <property type="evidence" value="ECO:0007669"/>
    <property type="project" value="TreeGrafter"/>
</dbReference>
<dbReference type="InterPro" id="IPR036219">
    <property type="entry name" value="eEF-1beta-like_sf"/>
</dbReference>
<dbReference type="EMBL" id="KQ976523">
    <property type="protein sequence ID" value="KYM82015.1"/>
    <property type="molecule type" value="Genomic_DNA"/>
</dbReference>
<proteinExistence type="inferred from homology"/>
<dbReference type="Proteomes" id="UP000078540">
    <property type="component" value="Unassembled WGS sequence"/>
</dbReference>
<feature type="compositionally biased region" description="Basic and acidic residues" evidence="6">
    <location>
        <begin position="389"/>
        <end position="408"/>
    </location>
</feature>
<dbReference type="SMART" id="SM00888">
    <property type="entry name" value="EF1_GNE"/>
    <property type="match status" value="1"/>
</dbReference>
<evidence type="ECO:0000313" key="10">
    <source>
        <dbReference type="Proteomes" id="UP000078540"/>
    </source>
</evidence>
<dbReference type="PANTHER" id="PTHR11595">
    <property type="entry name" value="EF-HAND AND COILED-COIL DOMAIN-CONTAINING FAMILY MEMBER"/>
    <property type="match status" value="1"/>
</dbReference>
<feature type="region of interest" description="Disordered" evidence="6">
    <location>
        <begin position="449"/>
        <end position="494"/>
    </location>
</feature>
<evidence type="ECO:0000256" key="4">
    <source>
        <dbReference type="RuleBase" id="RU003791"/>
    </source>
</evidence>
<dbReference type="CDD" id="cd00292">
    <property type="entry name" value="EF1B"/>
    <property type="match status" value="1"/>
</dbReference>
<evidence type="ECO:0000256" key="1">
    <source>
        <dbReference type="ARBA" id="ARBA00007411"/>
    </source>
</evidence>
<feature type="region of interest" description="Disordered" evidence="6">
    <location>
        <begin position="389"/>
        <end position="416"/>
    </location>
</feature>
<accession>A0A151I2T7</accession>
<dbReference type="InterPro" id="IPR049720">
    <property type="entry name" value="EF1B_bsu/dsu"/>
</dbReference>
<name>A0A151I2T7_9HYME</name>
<organism evidence="9 10">
    <name type="scientific">Atta colombica</name>
    <dbReference type="NCBI Taxonomy" id="520822"/>
    <lineage>
        <taxon>Eukaryota</taxon>
        <taxon>Metazoa</taxon>
        <taxon>Ecdysozoa</taxon>
        <taxon>Arthropoda</taxon>
        <taxon>Hexapoda</taxon>
        <taxon>Insecta</taxon>
        <taxon>Pterygota</taxon>
        <taxon>Neoptera</taxon>
        <taxon>Endopterygota</taxon>
        <taxon>Hymenoptera</taxon>
        <taxon>Apocrita</taxon>
        <taxon>Aculeata</taxon>
        <taxon>Formicoidea</taxon>
        <taxon>Formicidae</taxon>
        <taxon>Myrmicinae</taxon>
        <taxon>Atta</taxon>
    </lineage>
</organism>
<dbReference type="PANTHER" id="PTHR11595:SF26">
    <property type="entry name" value="ELONGATION FACTOR 1-DELTA"/>
    <property type="match status" value="1"/>
</dbReference>
<dbReference type="InterPro" id="IPR014038">
    <property type="entry name" value="EF1B_bsu/dsu_GNE"/>
</dbReference>
<keyword evidence="5" id="KW-0175">Coiled coil</keyword>
<evidence type="ECO:0000256" key="6">
    <source>
        <dbReference type="SAM" id="MobiDB-lite"/>
    </source>
</evidence>
<dbReference type="InterPro" id="IPR036866">
    <property type="entry name" value="RibonucZ/Hydroxyglut_hydro"/>
</dbReference>
<dbReference type="STRING" id="520822.A0A151I2T7"/>
<dbReference type="InterPro" id="IPR001326">
    <property type="entry name" value="Transl_elong_EF1B_B/D_CS"/>
</dbReference>
<protein>
    <submittedName>
        <fullName evidence="9">Elongation factor 1-delta</fullName>
    </submittedName>
</protein>
<dbReference type="Pfam" id="PF00736">
    <property type="entry name" value="EF1_GNE"/>
    <property type="match status" value="1"/>
</dbReference>
<keyword evidence="10" id="KW-1185">Reference proteome</keyword>
<evidence type="ECO:0000313" key="9">
    <source>
        <dbReference type="EMBL" id="KYM82015.1"/>
    </source>
</evidence>